<dbReference type="InterPro" id="IPR003329">
    <property type="entry name" value="Cytidylyl_trans"/>
</dbReference>
<dbReference type="Gene3D" id="3.40.50.1000">
    <property type="entry name" value="HAD superfamily/HAD-like"/>
    <property type="match status" value="1"/>
</dbReference>
<evidence type="ECO:0000256" key="9">
    <source>
        <dbReference type="ARBA" id="ARBA00022801"/>
    </source>
</evidence>
<dbReference type="SUPFAM" id="SSF56784">
    <property type="entry name" value="HAD-like"/>
    <property type="match status" value="1"/>
</dbReference>
<keyword evidence="12" id="KW-1185">Reference proteome</keyword>
<evidence type="ECO:0000256" key="8">
    <source>
        <dbReference type="ARBA" id="ARBA00022723"/>
    </source>
</evidence>
<dbReference type="InterPro" id="IPR029044">
    <property type="entry name" value="Nucleotide-diphossugar_trans"/>
</dbReference>
<dbReference type="Gene3D" id="3.90.550.10">
    <property type="entry name" value="Spore Coat Polysaccharide Biosynthesis Protein SpsA, Chain A"/>
    <property type="match status" value="1"/>
</dbReference>
<comment type="similarity">
    <text evidence="5">Belongs to the CMP-NeuNAc synthase family.</text>
</comment>
<keyword evidence="9" id="KW-0378">Hydrolase</keyword>
<dbReference type="SUPFAM" id="SSF53448">
    <property type="entry name" value="Nucleotide-diphospho-sugar transferases"/>
    <property type="match status" value="1"/>
</dbReference>
<keyword evidence="11" id="KW-0548">Nucleotidyltransferase</keyword>
<dbReference type="CDD" id="cd02513">
    <property type="entry name" value="CMP-NeuAc_Synthase"/>
    <property type="match status" value="1"/>
</dbReference>
<dbReference type="SFLD" id="SFLDG01138">
    <property type="entry name" value="C1.6.2:_Deoxy-d-mannose-octulo"/>
    <property type="match status" value="1"/>
</dbReference>
<dbReference type="RefSeq" id="WP_075698728.1">
    <property type="nucleotide sequence ID" value="NZ_CP074126.1"/>
</dbReference>
<dbReference type="SFLD" id="SFLDS00003">
    <property type="entry name" value="Haloacid_Dehalogenase"/>
    <property type="match status" value="1"/>
</dbReference>
<dbReference type="PANTHER" id="PTHR21485">
    <property type="entry name" value="HAD SUPERFAMILY MEMBERS CMAS AND KDSC"/>
    <property type="match status" value="1"/>
</dbReference>
<sequence>MNKVAIIPARGGSVGLPGKNIKPLQGVPLVARAVLAAKKAKCIDRIIVSSDCVEILDVASKYGAEPLVRPSEISNAFSSSENALIHAVEQCNLSDDDVLVFLQCTSPFTMGEEIDKVVATLGEKGVQSAFSAVEDHSFIWEVGTDGLAKGITHNHRLKRPRRQDVSKRYRENGAIYAMRVGDFKRDRNRFCGKTILVPVDAPCIEVDTIEDWHLAEAIAESRTLSNAIFDRNNLLEIKALVMDFDGVHTDDAVYVNQDGIETVKCSRSDGFGLEQLRNAGLRTLILSKEENSVVKARAFKLKIDVLQNVSNKVQVLECWLAEHGLKWDDVAYFGNDINDLKCMQKAGVSVAPQNAHQEVKKIASIVVRRDGGNGAIREFCDQYLRFKST</sequence>
<keyword evidence="11" id="KW-0808">Transferase</keyword>
<evidence type="ECO:0000256" key="7">
    <source>
        <dbReference type="ARBA" id="ARBA00012491"/>
    </source>
</evidence>
<organism evidence="11 12">
    <name type="scientific">Pseudovibrio brasiliensis</name>
    <dbReference type="NCBI Taxonomy" id="1898042"/>
    <lineage>
        <taxon>Bacteria</taxon>
        <taxon>Pseudomonadati</taxon>
        <taxon>Pseudomonadota</taxon>
        <taxon>Alphaproteobacteria</taxon>
        <taxon>Hyphomicrobiales</taxon>
        <taxon>Stappiaceae</taxon>
        <taxon>Pseudovibrio</taxon>
    </lineage>
</organism>
<accession>A0ABX8AMK6</accession>
<dbReference type="InterPro" id="IPR010023">
    <property type="entry name" value="KdsC_fam"/>
</dbReference>
<evidence type="ECO:0000313" key="12">
    <source>
        <dbReference type="Proteomes" id="UP000680706"/>
    </source>
</evidence>
<dbReference type="InterPro" id="IPR036412">
    <property type="entry name" value="HAD-like_sf"/>
</dbReference>
<name>A0ABX8AMK6_9HYPH</name>
<evidence type="ECO:0000256" key="4">
    <source>
        <dbReference type="ARBA" id="ARBA00005893"/>
    </source>
</evidence>
<gene>
    <name evidence="11" type="ORF">KGB56_16145</name>
</gene>
<comment type="similarity">
    <text evidence="4">Belongs to the KdsC family.</text>
</comment>
<evidence type="ECO:0000256" key="5">
    <source>
        <dbReference type="ARBA" id="ARBA00010726"/>
    </source>
</evidence>
<keyword evidence="10" id="KW-0460">Magnesium</keyword>
<comment type="catalytic activity">
    <reaction evidence="1">
        <text>an N-acylneuraminate + CTP = a CMP-N-acyl-beta-neuraminate + diphosphate</text>
        <dbReference type="Rhea" id="RHEA:11344"/>
        <dbReference type="ChEBI" id="CHEBI:33019"/>
        <dbReference type="ChEBI" id="CHEBI:37563"/>
        <dbReference type="ChEBI" id="CHEBI:60073"/>
        <dbReference type="ChEBI" id="CHEBI:68671"/>
        <dbReference type="EC" id="2.7.7.43"/>
    </reaction>
</comment>
<proteinExistence type="inferred from homology"/>
<dbReference type="EMBL" id="CP074126">
    <property type="protein sequence ID" value="QUS54891.1"/>
    <property type="molecule type" value="Genomic_DNA"/>
</dbReference>
<evidence type="ECO:0000256" key="1">
    <source>
        <dbReference type="ARBA" id="ARBA00001862"/>
    </source>
</evidence>
<dbReference type="PANTHER" id="PTHR21485:SF3">
    <property type="entry name" value="N-ACYLNEURAMINATE CYTIDYLYLTRANSFERASE"/>
    <property type="match status" value="1"/>
</dbReference>
<dbReference type="Pfam" id="PF02348">
    <property type="entry name" value="CTP_transf_3"/>
    <property type="match status" value="1"/>
</dbReference>
<evidence type="ECO:0000256" key="2">
    <source>
        <dbReference type="ARBA" id="ARBA00001946"/>
    </source>
</evidence>
<dbReference type="InterPro" id="IPR023214">
    <property type="entry name" value="HAD_sf"/>
</dbReference>
<evidence type="ECO:0000256" key="10">
    <source>
        <dbReference type="ARBA" id="ARBA00022842"/>
    </source>
</evidence>
<reference evidence="11 12" key="1">
    <citation type="journal article" date="2021" name="Angew. Chem. Int. Ed. Engl.">
        <title>A novel family of nonribosomal peptides modulate collective behavior in Pseudovibrio bacteria isolated from marine sponges.</title>
        <authorList>
            <person name="Ioca L.P."/>
            <person name="Dai Y."/>
            <person name="Kunakom S."/>
            <person name="Diaz-Espinosa J."/>
            <person name="Krunic A."/>
            <person name="Crnkovic C.M."/>
            <person name="Orjala J."/>
            <person name="Sanchez L.M."/>
            <person name="Ferreira A.G."/>
            <person name="Berlinck R.G.S."/>
            <person name="Eustaquio A.S."/>
        </authorList>
    </citation>
    <scope>NUCLEOTIDE SEQUENCE [LARGE SCALE GENOMIC DNA]</scope>
    <source>
        <strain evidence="11 12">Ab134</strain>
    </source>
</reference>
<dbReference type="InterPro" id="IPR050793">
    <property type="entry name" value="CMP-NeuNAc_synthase"/>
</dbReference>
<dbReference type="EC" id="2.7.7.43" evidence="7"/>
<protein>
    <recommendedName>
        <fullName evidence="7">N-acylneuraminate cytidylyltransferase</fullName>
        <ecNumber evidence="7">2.7.7.43</ecNumber>
    </recommendedName>
</protein>
<comment type="pathway">
    <text evidence="3">Amino-sugar metabolism; N-acetylneuraminate metabolism.</text>
</comment>
<dbReference type="SFLD" id="SFLDG01136">
    <property type="entry name" value="C1.6:_Phosphoserine_Phosphatas"/>
    <property type="match status" value="1"/>
</dbReference>
<dbReference type="Pfam" id="PF08282">
    <property type="entry name" value="Hydrolase_3"/>
    <property type="match status" value="1"/>
</dbReference>
<dbReference type="GO" id="GO:0016779">
    <property type="term" value="F:nucleotidyltransferase activity"/>
    <property type="evidence" value="ECO:0007669"/>
    <property type="project" value="UniProtKB-KW"/>
</dbReference>
<comment type="subunit">
    <text evidence="6">Homotetramer.</text>
</comment>
<dbReference type="Proteomes" id="UP000680706">
    <property type="component" value="Chromosome"/>
</dbReference>
<comment type="cofactor">
    <cofactor evidence="2">
        <name>Mg(2+)</name>
        <dbReference type="ChEBI" id="CHEBI:18420"/>
    </cofactor>
</comment>
<keyword evidence="8" id="KW-0479">Metal-binding</keyword>
<evidence type="ECO:0000313" key="11">
    <source>
        <dbReference type="EMBL" id="QUS54891.1"/>
    </source>
</evidence>
<evidence type="ECO:0000256" key="3">
    <source>
        <dbReference type="ARBA" id="ARBA00005141"/>
    </source>
</evidence>
<evidence type="ECO:0000256" key="6">
    <source>
        <dbReference type="ARBA" id="ARBA00011881"/>
    </source>
</evidence>